<dbReference type="AlphaFoldDB" id="A0A3S9VXB0"/>
<dbReference type="KEGG" id="buy:D8S85_17485"/>
<evidence type="ECO:0000256" key="1">
    <source>
        <dbReference type="SAM" id="Phobius"/>
    </source>
</evidence>
<evidence type="ECO:0000313" key="3">
    <source>
        <dbReference type="Proteomes" id="UP000270673"/>
    </source>
</evidence>
<keyword evidence="1" id="KW-0812">Transmembrane</keyword>
<protein>
    <submittedName>
        <fullName evidence="2">Uncharacterized protein</fullName>
    </submittedName>
</protein>
<organism evidence="2 3">
    <name type="scientific">Butyricimonas faecalis</name>
    <dbReference type="NCBI Taxonomy" id="2093856"/>
    <lineage>
        <taxon>Bacteria</taxon>
        <taxon>Pseudomonadati</taxon>
        <taxon>Bacteroidota</taxon>
        <taxon>Bacteroidia</taxon>
        <taxon>Bacteroidales</taxon>
        <taxon>Odoribacteraceae</taxon>
        <taxon>Butyricimonas</taxon>
    </lineage>
</organism>
<evidence type="ECO:0000313" key="2">
    <source>
        <dbReference type="EMBL" id="AZS31170.1"/>
    </source>
</evidence>
<keyword evidence="1" id="KW-1133">Transmembrane helix</keyword>
<reference evidence="2 3" key="1">
    <citation type="submission" date="2018-10" db="EMBL/GenBank/DDBJ databases">
        <title>Butyricimonas faecalis sp. nov., isolated from human faeces and emended description of the genus Butyricimonas.</title>
        <authorList>
            <person name="Le Roy T."/>
            <person name="Van der Smissen P."/>
            <person name="Paquot A."/>
            <person name="Delzenne N."/>
            <person name="Muccioli G."/>
            <person name="Collet J.-F."/>
            <person name="Cani P.D."/>
        </authorList>
    </citation>
    <scope>NUCLEOTIDE SEQUENCE [LARGE SCALE GENOMIC DNA]</scope>
    <source>
        <strain evidence="2 3">H184</strain>
    </source>
</reference>
<feature type="transmembrane region" description="Helical" evidence="1">
    <location>
        <begin position="20"/>
        <end position="42"/>
    </location>
</feature>
<keyword evidence="1" id="KW-0472">Membrane</keyword>
<dbReference type="EMBL" id="CP032819">
    <property type="protein sequence ID" value="AZS31170.1"/>
    <property type="molecule type" value="Genomic_DNA"/>
</dbReference>
<name>A0A3S9VXB0_9BACT</name>
<gene>
    <name evidence="2" type="ORF">D8S85_17485</name>
</gene>
<sequence>MLNKTFITLASMKKKKTNPWTIVGIIIAIILLIYWLLAATVLEEDENVIPILDGKEQAIP</sequence>
<dbReference type="Proteomes" id="UP000270673">
    <property type="component" value="Chromosome"/>
</dbReference>
<keyword evidence="3" id="KW-1185">Reference proteome</keyword>
<proteinExistence type="predicted"/>
<accession>A0A3S9VXB0</accession>